<comment type="similarity">
    <text evidence="4">Belongs to the MsrA Met sulfoxide reductase family.</text>
</comment>
<comment type="caution">
    <text evidence="6">The sequence shown here is derived from an EMBL/GenBank/DDBJ whole genome shotgun (WGS) entry which is preliminary data.</text>
</comment>
<dbReference type="EC" id="1.8.4.11" evidence="4"/>
<evidence type="ECO:0000256" key="4">
    <source>
        <dbReference type="HAMAP-Rule" id="MF_01401"/>
    </source>
</evidence>
<dbReference type="NCBIfam" id="TIGR00401">
    <property type="entry name" value="msrA"/>
    <property type="match status" value="1"/>
</dbReference>
<feature type="domain" description="Peptide methionine sulphoxide reductase MsrA" evidence="5">
    <location>
        <begin position="40"/>
        <end position="190"/>
    </location>
</feature>
<gene>
    <name evidence="4 6" type="primary">msrA</name>
    <name evidence="6" type="ORF">MNODULE_21835</name>
</gene>
<organism evidence="6 7">
    <name type="scientific">Candidatus Manganitrophus noduliformans</name>
    <dbReference type="NCBI Taxonomy" id="2606439"/>
    <lineage>
        <taxon>Bacteria</taxon>
        <taxon>Pseudomonadati</taxon>
        <taxon>Nitrospirota</taxon>
        <taxon>Nitrospiria</taxon>
        <taxon>Candidatus Troglogloeales</taxon>
        <taxon>Candidatus Manganitrophaceae</taxon>
        <taxon>Candidatus Manganitrophus</taxon>
    </lineage>
</organism>
<dbReference type="InterPro" id="IPR002569">
    <property type="entry name" value="Met_Sox_Rdtase_MsrA_dom"/>
</dbReference>
<evidence type="ECO:0000313" key="6">
    <source>
        <dbReference type="EMBL" id="NKE73404.1"/>
    </source>
</evidence>
<proteinExistence type="inferred from homology"/>
<dbReference type="InterPro" id="IPR036509">
    <property type="entry name" value="Met_Sox_Rdtase_MsrA_sf"/>
</dbReference>
<dbReference type="HAMAP" id="MF_01401">
    <property type="entry name" value="MsrA"/>
    <property type="match status" value="1"/>
</dbReference>
<keyword evidence="1 4" id="KW-0560">Oxidoreductase</keyword>
<dbReference type="AlphaFoldDB" id="A0A7X6IDF7"/>
<sequence length="213" mass="23855">MKKIGLTAVWLVMGLWMVIVPMAAHPSENAAAPGAGREMATFAGGCFWCMVPPFDQLKGVVSVTSGYTGGHVENPTYQQVTGGGTGHAEAVRIVYDPDLIGYDKLLAIFWLNIDPVAINRQFCDSGEQYRSEIFYHGETQKRLAEESKAAIEKSGRFREPIATKITAASEFYPAEDYHQDFYKKSPVRYKFYRYLCGRDQRLEELWGKAQAGH</sequence>
<comment type="catalytic activity">
    <reaction evidence="3 4">
        <text>[thioredoxin]-disulfide + L-methionine + H2O = L-methionine (S)-S-oxide + [thioredoxin]-dithiol</text>
        <dbReference type="Rhea" id="RHEA:19993"/>
        <dbReference type="Rhea" id="RHEA-COMP:10698"/>
        <dbReference type="Rhea" id="RHEA-COMP:10700"/>
        <dbReference type="ChEBI" id="CHEBI:15377"/>
        <dbReference type="ChEBI" id="CHEBI:29950"/>
        <dbReference type="ChEBI" id="CHEBI:50058"/>
        <dbReference type="ChEBI" id="CHEBI:57844"/>
        <dbReference type="ChEBI" id="CHEBI:58772"/>
        <dbReference type="EC" id="1.8.4.11"/>
    </reaction>
</comment>
<accession>A0A7X6IDF7</accession>
<evidence type="ECO:0000256" key="1">
    <source>
        <dbReference type="ARBA" id="ARBA00023002"/>
    </source>
</evidence>
<feature type="active site" evidence="4">
    <location>
        <position position="46"/>
    </location>
</feature>
<protein>
    <recommendedName>
        <fullName evidence="4">Peptide methionine sulfoxide reductase MsrA</fullName>
        <shortName evidence="4">Protein-methionine-S-oxide reductase</shortName>
        <ecNumber evidence="4">1.8.4.11</ecNumber>
    </recommendedName>
    <alternativeName>
        <fullName evidence="4">Peptide-methionine (S)-S-oxide reductase</fullName>
        <shortName evidence="4">Peptide Met(O) reductase</shortName>
    </alternativeName>
</protein>
<evidence type="ECO:0000256" key="3">
    <source>
        <dbReference type="ARBA" id="ARBA00048782"/>
    </source>
</evidence>
<keyword evidence="7" id="KW-1185">Reference proteome</keyword>
<dbReference type="EMBL" id="VTOW01000006">
    <property type="protein sequence ID" value="NKE73404.1"/>
    <property type="molecule type" value="Genomic_DNA"/>
</dbReference>
<dbReference type="Proteomes" id="UP000534783">
    <property type="component" value="Unassembled WGS sequence"/>
</dbReference>
<evidence type="ECO:0000256" key="2">
    <source>
        <dbReference type="ARBA" id="ARBA00047806"/>
    </source>
</evidence>
<dbReference type="SUPFAM" id="SSF55068">
    <property type="entry name" value="Peptide methionine sulfoxide reductase"/>
    <property type="match status" value="1"/>
</dbReference>
<dbReference type="GO" id="GO:0008113">
    <property type="term" value="F:peptide-methionine (S)-S-oxide reductase activity"/>
    <property type="evidence" value="ECO:0007669"/>
    <property type="project" value="UniProtKB-UniRule"/>
</dbReference>
<name>A0A7X6IDF7_9BACT</name>
<comment type="catalytic activity">
    <reaction evidence="2 4">
        <text>L-methionyl-[protein] + [thioredoxin]-disulfide + H2O = L-methionyl-(S)-S-oxide-[protein] + [thioredoxin]-dithiol</text>
        <dbReference type="Rhea" id="RHEA:14217"/>
        <dbReference type="Rhea" id="RHEA-COMP:10698"/>
        <dbReference type="Rhea" id="RHEA-COMP:10700"/>
        <dbReference type="Rhea" id="RHEA-COMP:12313"/>
        <dbReference type="Rhea" id="RHEA-COMP:12315"/>
        <dbReference type="ChEBI" id="CHEBI:15377"/>
        <dbReference type="ChEBI" id="CHEBI:16044"/>
        <dbReference type="ChEBI" id="CHEBI:29950"/>
        <dbReference type="ChEBI" id="CHEBI:44120"/>
        <dbReference type="ChEBI" id="CHEBI:50058"/>
        <dbReference type="EC" id="1.8.4.11"/>
    </reaction>
</comment>
<reference evidence="6 7" key="1">
    <citation type="journal article" date="2020" name="Nature">
        <title>Bacterial chemolithoautotrophy via manganese oxidation.</title>
        <authorList>
            <person name="Yu H."/>
            <person name="Leadbetter J.R."/>
        </authorList>
    </citation>
    <scope>NUCLEOTIDE SEQUENCE [LARGE SCALE GENOMIC DNA]</scope>
    <source>
        <strain evidence="6 7">Mn-1</strain>
    </source>
</reference>
<comment type="function">
    <text evidence="4">Has an important function as a repair enzyme for proteins that have been inactivated by oxidation. Catalyzes the reversible oxidation-reduction of methionine sulfoxide in proteins to methionine.</text>
</comment>
<evidence type="ECO:0000259" key="5">
    <source>
        <dbReference type="Pfam" id="PF01625"/>
    </source>
</evidence>
<dbReference type="PANTHER" id="PTHR43774">
    <property type="entry name" value="PEPTIDE METHIONINE SULFOXIDE REDUCTASE"/>
    <property type="match status" value="1"/>
</dbReference>
<dbReference type="Gene3D" id="3.30.1060.10">
    <property type="entry name" value="Peptide methionine sulphoxide reductase MsrA"/>
    <property type="match status" value="1"/>
</dbReference>
<evidence type="ECO:0000313" key="7">
    <source>
        <dbReference type="Proteomes" id="UP000534783"/>
    </source>
</evidence>
<dbReference type="Pfam" id="PF01625">
    <property type="entry name" value="PMSR"/>
    <property type="match status" value="1"/>
</dbReference>
<dbReference type="PANTHER" id="PTHR43774:SF1">
    <property type="entry name" value="PEPTIDE METHIONINE SULFOXIDE REDUCTASE MSRA 2"/>
    <property type="match status" value="1"/>
</dbReference>